<dbReference type="Pfam" id="PF00168">
    <property type="entry name" value="C2"/>
    <property type="match status" value="2"/>
</dbReference>
<protein>
    <submittedName>
        <fullName evidence="3">Synaptotagmin-15</fullName>
    </submittedName>
</protein>
<dbReference type="GO" id="GO:0005886">
    <property type="term" value="C:plasma membrane"/>
    <property type="evidence" value="ECO:0007669"/>
    <property type="project" value="TreeGrafter"/>
</dbReference>
<keyword evidence="4" id="KW-1185">Reference proteome</keyword>
<dbReference type="SUPFAM" id="SSF49562">
    <property type="entry name" value="C2 domain (Calcium/lipid-binding domain, CaLB)"/>
    <property type="match status" value="2"/>
</dbReference>
<proteinExistence type="predicted"/>
<sequence length="403" mass="45955">MGNDTSSRLKVPTNNKNNKDVPIQAQGVCEFEIPKRYDPDERRDSSHSINKITIREIDTAIYSNPLLLEDFLIPPAFEPPPLGTLAFEVQYQKYEEQLNVHLIDARRLPVRHLLTQPGVTSHEGIIKCNPMVEVCLLPEGKPLLKSYTYFDNQNPQFNEHFIFKVSPAKIKNKCLRFTVYDEKRKHTLTPIGHVLYSLKGHGQDGVPIERKIIERNLKLNSLVDCTDRSLAIDEADTILAEEEKDFPAYHSYLFFPLVLPYGHTRGEVLVSLNYNLISHAITVGIERAEVTFIHELHSIKKYFVKVTEICAGQKLKTKITETASSERHLVFNSYLSFQVSPSNLSHTSLVVTLVGCGKLRSNTTVGRVVLGPSIYESNSERSHWGRMTVLPMRSFQQWHALYL</sequence>
<dbReference type="GO" id="GO:0000149">
    <property type="term" value="F:SNARE binding"/>
    <property type="evidence" value="ECO:0007669"/>
    <property type="project" value="TreeGrafter"/>
</dbReference>
<dbReference type="InterPro" id="IPR000008">
    <property type="entry name" value="C2_dom"/>
</dbReference>
<reference evidence="3" key="2">
    <citation type="journal article" date="2023" name="Science">
        <title>Genomic signatures of disease resistance in endangered staghorn corals.</title>
        <authorList>
            <person name="Vollmer S.V."/>
            <person name="Selwyn J.D."/>
            <person name="Despard B.A."/>
            <person name="Roesel C.L."/>
        </authorList>
    </citation>
    <scope>NUCLEOTIDE SEQUENCE</scope>
    <source>
        <strain evidence="3">K2</strain>
    </source>
</reference>
<dbReference type="GO" id="GO:0005509">
    <property type="term" value="F:calcium ion binding"/>
    <property type="evidence" value="ECO:0007669"/>
    <property type="project" value="TreeGrafter"/>
</dbReference>
<dbReference type="GO" id="GO:0070382">
    <property type="term" value="C:exocytic vesicle"/>
    <property type="evidence" value="ECO:0007669"/>
    <property type="project" value="TreeGrafter"/>
</dbReference>
<dbReference type="Proteomes" id="UP001249851">
    <property type="component" value="Unassembled WGS sequence"/>
</dbReference>
<dbReference type="PANTHER" id="PTHR10024">
    <property type="entry name" value="SYNAPTOTAGMIN"/>
    <property type="match status" value="1"/>
</dbReference>
<dbReference type="GO" id="GO:0005544">
    <property type="term" value="F:calcium-dependent phospholipid binding"/>
    <property type="evidence" value="ECO:0007669"/>
    <property type="project" value="TreeGrafter"/>
</dbReference>
<evidence type="ECO:0000313" key="4">
    <source>
        <dbReference type="Proteomes" id="UP001249851"/>
    </source>
</evidence>
<dbReference type="EMBL" id="JARQWQ010000017">
    <property type="protein sequence ID" value="KAK2566271.1"/>
    <property type="molecule type" value="Genomic_DNA"/>
</dbReference>
<dbReference type="GO" id="GO:0001786">
    <property type="term" value="F:phosphatidylserine binding"/>
    <property type="evidence" value="ECO:0007669"/>
    <property type="project" value="TreeGrafter"/>
</dbReference>
<comment type="caution">
    <text evidence="3">The sequence shown here is derived from an EMBL/GenBank/DDBJ whole genome shotgun (WGS) entry which is preliminary data.</text>
</comment>
<evidence type="ECO:0000256" key="1">
    <source>
        <dbReference type="SAM" id="MobiDB-lite"/>
    </source>
</evidence>
<feature type="region of interest" description="Disordered" evidence="1">
    <location>
        <begin position="1"/>
        <end position="20"/>
    </location>
</feature>
<dbReference type="GO" id="GO:0048791">
    <property type="term" value="P:calcium ion-regulated exocytosis of neurotransmitter"/>
    <property type="evidence" value="ECO:0007669"/>
    <property type="project" value="TreeGrafter"/>
</dbReference>
<feature type="domain" description="C2" evidence="2">
    <location>
        <begin position="81"/>
        <end position="212"/>
    </location>
</feature>
<dbReference type="PANTHER" id="PTHR10024:SF227">
    <property type="entry name" value="SYNAPTOTAGMIN 1"/>
    <property type="match status" value="1"/>
</dbReference>
<dbReference type="SMART" id="SM00239">
    <property type="entry name" value="C2"/>
    <property type="match status" value="2"/>
</dbReference>
<feature type="domain" description="C2" evidence="2">
    <location>
        <begin position="264"/>
        <end position="385"/>
    </location>
</feature>
<dbReference type="Gene3D" id="2.60.40.150">
    <property type="entry name" value="C2 domain"/>
    <property type="match status" value="2"/>
</dbReference>
<reference evidence="3" key="1">
    <citation type="journal article" date="2023" name="G3 (Bethesda)">
        <title>Whole genome assembly and annotation of the endangered Caribbean coral Acropora cervicornis.</title>
        <authorList>
            <person name="Selwyn J.D."/>
            <person name="Vollmer S.V."/>
        </authorList>
    </citation>
    <scope>NUCLEOTIDE SEQUENCE</scope>
    <source>
        <strain evidence="3">K2</strain>
    </source>
</reference>
<organism evidence="3 4">
    <name type="scientific">Acropora cervicornis</name>
    <name type="common">Staghorn coral</name>
    <dbReference type="NCBI Taxonomy" id="6130"/>
    <lineage>
        <taxon>Eukaryota</taxon>
        <taxon>Metazoa</taxon>
        <taxon>Cnidaria</taxon>
        <taxon>Anthozoa</taxon>
        <taxon>Hexacorallia</taxon>
        <taxon>Scleractinia</taxon>
        <taxon>Astrocoeniina</taxon>
        <taxon>Acroporidae</taxon>
        <taxon>Acropora</taxon>
    </lineage>
</organism>
<dbReference type="AlphaFoldDB" id="A0AAD9QSF4"/>
<accession>A0AAD9QSF4</accession>
<name>A0AAD9QSF4_ACRCE</name>
<dbReference type="GO" id="GO:0048488">
    <property type="term" value="P:synaptic vesicle endocytosis"/>
    <property type="evidence" value="ECO:0007669"/>
    <property type="project" value="TreeGrafter"/>
</dbReference>
<evidence type="ECO:0000259" key="2">
    <source>
        <dbReference type="PROSITE" id="PS50004"/>
    </source>
</evidence>
<gene>
    <name evidence="3" type="ORF">P5673_009751</name>
</gene>
<dbReference type="InterPro" id="IPR035892">
    <property type="entry name" value="C2_domain_sf"/>
</dbReference>
<feature type="compositionally biased region" description="Polar residues" evidence="1">
    <location>
        <begin position="1"/>
        <end position="16"/>
    </location>
</feature>
<dbReference type="GO" id="GO:0098793">
    <property type="term" value="C:presynapse"/>
    <property type="evidence" value="ECO:0007669"/>
    <property type="project" value="GOC"/>
</dbReference>
<dbReference type="GO" id="GO:0030276">
    <property type="term" value="F:clathrin binding"/>
    <property type="evidence" value="ECO:0007669"/>
    <property type="project" value="TreeGrafter"/>
</dbReference>
<evidence type="ECO:0000313" key="3">
    <source>
        <dbReference type="EMBL" id="KAK2566271.1"/>
    </source>
</evidence>
<dbReference type="PROSITE" id="PS50004">
    <property type="entry name" value="C2"/>
    <property type="match status" value="2"/>
</dbReference>